<reference evidence="2 3" key="1">
    <citation type="journal article" date="2018" name="Proc. Natl. Acad. Sci. U.S.A.">
        <title>Linking secondary metabolites to gene clusters through genome sequencing of six diverse Aspergillus species.</title>
        <authorList>
            <person name="Kaerboelling I."/>
            <person name="Vesth T.C."/>
            <person name="Frisvad J.C."/>
            <person name="Nybo J.L."/>
            <person name="Theobald S."/>
            <person name="Kuo A."/>
            <person name="Bowyer P."/>
            <person name="Matsuda Y."/>
            <person name="Mondo S."/>
            <person name="Lyhne E.K."/>
            <person name="Kogle M.E."/>
            <person name="Clum A."/>
            <person name="Lipzen A."/>
            <person name="Salamov A."/>
            <person name="Ngan C.Y."/>
            <person name="Daum C."/>
            <person name="Chiniquy J."/>
            <person name="Barry K."/>
            <person name="LaButti K."/>
            <person name="Haridas S."/>
            <person name="Simmons B.A."/>
            <person name="Magnuson J.K."/>
            <person name="Mortensen U.H."/>
            <person name="Larsen T.O."/>
            <person name="Grigoriev I.V."/>
            <person name="Baker S.E."/>
            <person name="Andersen M.R."/>
        </authorList>
    </citation>
    <scope>NUCLEOTIDE SEQUENCE [LARGE SCALE GENOMIC DNA]</scope>
    <source>
        <strain evidence="2 3">IBT 24754</strain>
    </source>
</reference>
<evidence type="ECO:0000313" key="2">
    <source>
        <dbReference type="EMBL" id="PTU24948.1"/>
    </source>
</evidence>
<keyword evidence="1" id="KW-1133">Transmembrane helix</keyword>
<dbReference type="GeneID" id="63813304"/>
<gene>
    <name evidence="2" type="ORF">P175DRAFT_0498052</name>
</gene>
<organism evidence="2 3">
    <name type="scientific">Aspergillus ochraceoroseus IBT 24754</name>
    <dbReference type="NCBI Taxonomy" id="1392256"/>
    <lineage>
        <taxon>Eukaryota</taxon>
        <taxon>Fungi</taxon>
        <taxon>Dikarya</taxon>
        <taxon>Ascomycota</taxon>
        <taxon>Pezizomycotina</taxon>
        <taxon>Eurotiomycetes</taxon>
        <taxon>Eurotiomycetidae</taxon>
        <taxon>Eurotiales</taxon>
        <taxon>Aspergillaceae</taxon>
        <taxon>Aspergillus</taxon>
        <taxon>Aspergillus subgen. Nidulantes</taxon>
    </lineage>
</organism>
<accession>A0A2T5M8T9</accession>
<dbReference type="EMBL" id="MSFN02000001">
    <property type="protein sequence ID" value="PTU24948.1"/>
    <property type="molecule type" value="Genomic_DNA"/>
</dbReference>
<dbReference type="RefSeq" id="XP_040756340.1">
    <property type="nucleotide sequence ID" value="XM_040896422.1"/>
</dbReference>
<evidence type="ECO:0000256" key="1">
    <source>
        <dbReference type="SAM" id="Phobius"/>
    </source>
</evidence>
<name>A0A2T5M8T9_9EURO</name>
<protein>
    <submittedName>
        <fullName evidence="2">Uncharacterized protein</fullName>
    </submittedName>
</protein>
<dbReference type="AlphaFoldDB" id="A0A2T5M8T9"/>
<feature type="transmembrane region" description="Helical" evidence="1">
    <location>
        <begin position="6"/>
        <end position="24"/>
    </location>
</feature>
<proteinExistence type="predicted"/>
<keyword evidence="1" id="KW-0812">Transmembrane</keyword>
<keyword evidence="1" id="KW-0472">Membrane</keyword>
<dbReference type="VEuPathDB" id="FungiDB:P175DRAFT_0498052"/>
<dbReference type="Proteomes" id="UP000244073">
    <property type="component" value="Unassembled WGS sequence"/>
</dbReference>
<comment type="caution">
    <text evidence="2">The sequence shown here is derived from an EMBL/GenBank/DDBJ whole genome shotgun (WGS) entry which is preliminary data.</text>
</comment>
<sequence>MGRRAYLNRLALVGSLIFFLPLWIRSAGVRRPYIGGVLGYFPLVLFQNISFSVPFDSSELNIPEFIPQFS</sequence>
<evidence type="ECO:0000313" key="3">
    <source>
        <dbReference type="Proteomes" id="UP000244073"/>
    </source>
</evidence>